<dbReference type="Proteomes" id="UP000318431">
    <property type="component" value="Unassembled WGS sequence"/>
</dbReference>
<dbReference type="AlphaFoldDB" id="A0A562RF96"/>
<gene>
    <name evidence="2" type="ORF">IP91_01854</name>
</gene>
<proteinExistence type="predicted"/>
<organism evidence="2 3">
    <name type="scientific">Pseudoduganella lurida</name>
    <dbReference type="NCBI Taxonomy" id="1036180"/>
    <lineage>
        <taxon>Bacteria</taxon>
        <taxon>Pseudomonadati</taxon>
        <taxon>Pseudomonadota</taxon>
        <taxon>Betaproteobacteria</taxon>
        <taxon>Burkholderiales</taxon>
        <taxon>Oxalobacteraceae</taxon>
        <taxon>Telluria group</taxon>
        <taxon>Pseudoduganella</taxon>
    </lineage>
</organism>
<name>A0A562RF96_9BURK</name>
<feature type="region of interest" description="Disordered" evidence="1">
    <location>
        <begin position="152"/>
        <end position="193"/>
    </location>
</feature>
<keyword evidence="3" id="KW-1185">Reference proteome</keyword>
<reference evidence="2 3" key="1">
    <citation type="journal article" date="2015" name="Stand. Genomic Sci.">
        <title>Genomic Encyclopedia of Bacterial and Archaeal Type Strains, Phase III: the genomes of soil and plant-associated and newly described type strains.</title>
        <authorList>
            <person name="Whitman W.B."/>
            <person name="Woyke T."/>
            <person name="Klenk H.P."/>
            <person name="Zhou Y."/>
            <person name="Lilburn T.G."/>
            <person name="Beck B.J."/>
            <person name="De Vos P."/>
            <person name="Vandamme P."/>
            <person name="Eisen J.A."/>
            <person name="Garrity G."/>
            <person name="Hugenholtz P."/>
            <person name="Kyrpides N.C."/>
        </authorList>
    </citation>
    <scope>NUCLEOTIDE SEQUENCE [LARGE SCALE GENOMIC DNA]</scope>
    <source>
        <strain evidence="2 3">CGMCC 1.10822</strain>
    </source>
</reference>
<protein>
    <submittedName>
        <fullName evidence="2">Uncharacterized protein</fullName>
    </submittedName>
</protein>
<comment type="caution">
    <text evidence="2">The sequence shown here is derived from an EMBL/GenBank/DDBJ whole genome shotgun (WGS) entry which is preliminary data.</text>
</comment>
<evidence type="ECO:0000313" key="2">
    <source>
        <dbReference type="EMBL" id="TWI67735.1"/>
    </source>
</evidence>
<dbReference type="EMBL" id="VLLB01000002">
    <property type="protein sequence ID" value="TWI67735.1"/>
    <property type="molecule type" value="Genomic_DNA"/>
</dbReference>
<feature type="compositionally biased region" description="Basic and acidic residues" evidence="1">
    <location>
        <begin position="165"/>
        <end position="186"/>
    </location>
</feature>
<evidence type="ECO:0000256" key="1">
    <source>
        <dbReference type="SAM" id="MobiDB-lite"/>
    </source>
</evidence>
<evidence type="ECO:0000313" key="3">
    <source>
        <dbReference type="Proteomes" id="UP000318431"/>
    </source>
</evidence>
<accession>A0A562RF96</accession>
<sequence length="193" mass="21272">MLPRVSLEISGTTMLALLQHLAFRRYDAEPCEAADEAIRAWIAARHAAPVELPPIHGYRWKTLFLPAGTRLRIQSPLQTCHAEVIGDEIICESRAVSPNQFVTACAGAPRNAWSEICLLLPGEKFWKLAGVRRNEILRAGKLAAAAASSAAEAIAASARPPVVPKRPEPARERRVGEERREPRDVVGEDYEDH</sequence>